<evidence type="ECO:0000256" key="1">
    <source>
        <dbReference type="ARBA" id="ARBA00023125"/>
    </source>
</evidence>
<dbReference type="InterPro" id="IPR010998">
    <property type="entry name" value="Integrase_recombinase_N"/>
</dbReference>
<name>A0AB35HNT5_TETHA</name>
<evidence type="ECO:0000313" key="3">
    <source>
        <dbReference type="Proteomes" id="UP001057280"/>
    </source>
</evidence>
<organism evidence="2 3">
    <name type="scientific">Tetragenococcus halophilus</name>
    <name type="common">Pediococcus halophilus</name>
    <dbReference type="NCBI Taxonomy" id="51669"/>
    <lineage>
        <taxon>Bacteria</taxon>
        <taxon>Bacillati</taxon>
        <taxon>Bacillota</taxon>
        <taxon>Bacilli</taxon>
        <taxon>Lactobacillales</taxon>
        <taxon>Enterococcaceae</taxon>
        <taxon>Tetragenococcus</taxon>
    </lineage>
</organism>
<proteinExistence type="predicted"/>
<accession>A0AB35HNT5</accession>
<comment type="caution">
    <text evidence="2">The sequence shown here is derived from an EMBL/GenBank/DDBJ whole genome shotgun (WGS) entry which is preliminary data.</text>
</comment>
<keyword evidence="1" id="KW-0238">DNA-binding</keyword>
<evidence type="ECO:0000313" key="2">
    <source>
        <dbReference type="EMBL" id="MCO8297447.1"/>
    </source>
</evidence>
<dbReference type="GO" id="GO:0003677">
    <property type="term" value="F:DNA binding"/>
    <property type="evidence" value="ECO:0007669"/>
    <property type="project" value="UniProtKB-KW"/>
</dbReference>
<reference evidence="2" key="2">
    <citation type="journal article" date="2021" name="BMC Microbiol.">
        <title>The diversity among the species Tetragenococcus halophilus including new isolates from a lupine seed fermentation.</title>
        <authorList>
            <person name="Link T."/>
            <person name="Vogel R.F."/>
            <person name="Ehrmann M.A."/>
        </authorList>
    </citation>
    <scope>NUCLEOTIDE SEQUENCE</scope>
    <source>
        <strain evidence="2">TMW 2.2257</strain>
    </source>
</reference>
<dbReference type="EMBL" id="JACACB010000005">
    <property type="protein sequence ID" value="MCO8297447.1"/>
    <property type="molecule type" value="Genomic_DNA"/>
</dbReference>
<dbReference type="RefSeq" id="WP_130706088.1">
    <property type="nucleotide sequence ID" value="NZ_JACACB010000005.1"/>
</dbReference>
<dbReference type="Proteomes" id="UP001057280">
    <property type="component" value="Unassembled WGS sequence"/>
</dbReference>
<gene>
    <name evidence="2" type="ORF">HXW75_03040</name>
</gene>
<reference evidence="2" key="1">
    <citation type="submission" date="2020-06" db="EMBL/GenBank/DDBJ databases">
        <authorList>
            <person name="Link T."/>
            <person name="Ehrmann M."/>
        </authorList>
    </citation>
    <scope>NUCLEOTIDE SEQUENCE</scope>
    <source>
        <strain evidence="2">TMW 2.2257</strain>
    </source>
</reference>
<protein>
    <submittedName>
        <fullName evidence="2">Recombinase</fullName>
    </submittedName>
</protein>
<sequence>MEDYEDHKAEIEKISKHNEQLLAEFQQSLIDKQLSRQTIRKHMFNVDLYINDFLLYSDDELLEAKQGPLDITEFFGYWFIREAPSSSVTQMNESIVSLKKFYTFLYKRGEIDKRTLDDLKETIKEEKPNWMNSMRHYNYPFM</sequence>
<dbReference type="Gene3D" id="1.10.150.130">
    <property type="match status" value="1"/>
</dbReference>
<dbReference type="AlphaFoldDB" id="A0AB35HNT5"/>